<dbReference type="InterPro" id="IPR029063">
    <property type="entry name" value="SAM-dependent_MTases_sf"/>
</dbReference>
<gene>
    <name evidence="4" type="ORF">GGD88_002836</name>
</gene>
<evidence type="ECO:0000256" key="1">
    <source>
        <dbReference type="ARBA" id="ARBA00022603"/>
    </source>
</evidence>
<organism evidence="4 5">
    <name type="scientific">Roseospira goensis</name>
    <dbReference type="NCBI Taxonomy" id="391922"/>
    <lineage>
        <taxon>Bacteria</taxon>
        <taxon>Pseudomonadati</taxon>
        <taxon>Pseudomonadota</taxon>
        <taxon>Alphaproteobacteria</taxon>
        <taxon>Rhodospirillales</taxon>
        <taxon>Rhodospirillaceae</taxon>
        <taxon>Roseospira</taxon>
    </lineage>
</organism>
<evidence type="ECO:0000256" key="2">
    <source>
        <dbReference type="ARBA" id="ARBA00022679"/>
    </source>
</evidence>
<dbReference type="PANTHER" id="PTHR43464:SF19">
    <property type="entry name" value="UBIQUINONE BIOSYNTHESIS O-METHYLTRANSFERASE, MITOCHONDRIAL"/>
    <property type="match status" value="1"/>
</dbReference>
<proteinExistence type="predicted"/>
<keyword evidence="5" id="KW-1185">Reference proteome</keyword>
<protein>
    <submittedName>
        <fullName evidence="4">SAM-dependent methyltransferase</fullName>
    </submittedName>
</protein>
<dbReference type="GO" id="GO:0008168">
    <property type="term" value="F:methyltransferase activity"/>
    <property type="evidence" value="ECO:0007669"/>
    <property type="project" value="UniProtKB-KW"/>
</dbReference>
<evidence type="ECO:0000256" key="3">
    <source>
        <dbReference type="ARBA" id="ARBA00022691"/>
    </source>
</evidence>
<dbReference type="PANTHER" id="PTHR43464">
    <property type="entry name" value="METHYLTRANSFERASE"/>
    <property type="match status" value="1"/>
</dbReference>
<comment type="caution">
    <text evidence="4">The sequence shown here is derived from an EMBL/GenBank/DDBJ whole genome shotgun (WGS) entry which is preliminary data.</text>
</comment>
<evidence type="ECO:0000313" key="5">
    <source>
        <dbReference type="Proteomes" id="UP000555728"/>
    </source>
</evidence>
<dbReference type="GO" id="GO:0032259">
    <property type="term" value="P:methylation"/>
    <property type="evidence" value="ECO:0007669"/>
    <property type="project" value="UniProtKB-KW"/>
</dbReference>
<dbReference type="AlphaFoldDB" id="A0A7W6S1N4"/>
<dbReference type="EMBL" id="JACIGI010000027">
    <property type="protein sequence ID" value="MBB4287092.1"/>
    <property type="molecule type" value="Genomic_DNA"/>
</dbReference>
<dbReference type="CDD" id="cd02440">
    <property type="entry name" value="AdoMet_MTases"/>
    <property type="match status" value="1"/>
</dbReference>
<name>A0A7W6S1N4_9PROT</name>
<dbReference type="RefSeq" id="WP_184436501.1">
    <property type="nucleotide sequence ID" value="NZ_JACIGI010000027.1"/>
</dbReference>
<dbReference type="Pfam" id="PF13489">
    <property type="entry name" value="Methyltransf_23"/>
    <property type="match status" value="1"/>
</dbReference>
<keyword evidence="1 4" id="KW-0489">Methyltransferase</keyword>
<keyword evidence="2 4" id="KW-0808">Transferase</keyword>
<dbReference type="Gene3D" id="3.40.50.150">
    <property type="entry name" value="Vaccinia Virus protein VP39"/>
    <property type="match status" value="1"/>
</dbReference>
<dbReference type="SUPFAM" id="SSF53335">
    <property type="entry name" value="S-adenosyl-L-methionine-dependent methyltransferases"/>
    <property type="match status" value="1"/>
</dbReference>
<dbReference type="Proteomes" id="UP000555728">
    <property type="component" value="Unassembled WGS sequence"/>
</dbReference>
<accession>A0A7W6S1N4</accession>
<sequence length="225" mass="24412">MARTPETAPVVREAAPGHIGGNVYDKYGSRNPIVRALMAGFLRDFDTLVARVAPSTVIEAGCGEGHLSARLLGRVAALTAFDVDAGCVGQARDRLAARADGTGAVRVVQADLTEDGAKGRGSELADLRADLVVCCEVLEHVPDPEAALKRLVAFSNRYLLLSVPREPLWRVLNMARLKYLPAFGNTPGHVQHWSSASFERLVARQARVLEVRRPVPWTMVLAERL</sequence>
<keyword evidence="3" id="KW-0949">S-adenosyl-L-methionine</keyword>
<evidence type="ECO:0000313" key="4">
    <source>
        <dbReference type="EMBL" id="MBB4287092.1"/>
    </source>
</evidence>
<reference evidence="4 5" key="1">
    <citation type="submission" date="2020-08" db="EMBL/GenBank/DDBJ databases">
        <title>Genome sequencing of Purple Non-Sulfur Bacteria from various extreme environments.</title>
        <authorList>
            <person name="Mayer M."/>
        </authorList>
    </citation>
    <scope>NUCLEOTIDE SEQUENCE [LARGE SCALE GENOMIC DNA]</scope>
    <source>
        <strain evidence="4 5">JA135</strain>
    </source>
</reference>